<sequence>MIRISEDLKQIRTSTAFAIMAVEVVEQIHVEAMEAEVVPPSLPTPKEILYLSNVDDQHSLRLMSNTLLLYTRNDVSISPPAKVIREALSKVLVYYYPLAGRLRNRVQDGKLQVECTGEGAVFVEASSPNTLSLLGDLDEFKSSFQQLLFQFPPNTPLEGIHPLILQVTCFSCGGFVVGVSVHHSLCDGIGATQFLNALAEMARGHVELSVKPVWDRYLLKPRDPLLVEFEHLDIIEHLPTPPLSTSEELAQTCFVLNSKVVQHLKQFLMKESKQVISTFEVVAALAWRARTKALQIPRNDYVKLLFAVDMRTKLKPPLPLGFYGNAISSGCACTTAQHLLTGSILDAINIIRKSNMLLDDKYMRSNIDLLETQRDAVDVYLSSRNMYMSDLRQLGLHRLDFGWGEAAS</sequence>
<comment type="caution">
    <text evidence="6">The sequence shown here is derived from an EMBL/GenBank/DDBJ whole genome shotgun (WGS) entry which is preliminary data.</text>
</comment>
<name>A0AA38LRE6_TAXCH</name>
<reference evidence="6 7" key="1">
    <citation type="journal article" date="2021" name="Nat. Plants">
        <title>The Taxus genome provides insights into paclitaxel biosynthesis.</title>
        <authorList>
            <person name="Xiong X."/>
            <person name="Gou J."/>
            <person name="Liao Q."/>
            <person name="Li Y."/>
            <person name="Zhou Q."/>
            <person name="Bi G."/>
            <person name="Li C."/>
            <person name="Du R."/>
            <person name="Wang X."/>
            <person name="Sun T."/>
            <person name="Guo L."/>
            <person name="Liang H."/>
            <person name="Lu P."/>
            <person name="Wu Y."/>
            <person name="Zhang Z."/>
            <person name="Ro D.K."/>
            <person name="Shang Y."/>
            <person name="Huang S."/>
            <person name="Yan J."/>
        </authorList>
    </citation>
    <scope>NUCLEOTIDE SEQUENCE [LARGE SCALE GENOMIC DNA]</scope>
    <source>
        <strain evidence="6">Ta-2019</strain>
    </source>
</reference>
<evidence type="ECO:0000313" key="7">
    <source>
        <dbReference type="Proteomes" id="UP000824469"/>
    </source>
</evidence>
<dbReference type="PANTHER" id="PTHR31147">
    <property type="entry name" value="ACYL TRANSFERASE 4"/>
    <property type="match status" value="1"/>
</dbReference>
<dbReference type="AlphaFoldDB" id="A0AA38LRE6"/>
<feature type="non-terminal residue" evidence="6">
    <location>
        <position position="408"/>
    </location>
</feature>
<dbReference type="Pfam" id="PF02458">
    <property type="entry name" value="Transferase"/>
    <property type="match status" value="1"/>
</dbReference>
<organism evidence="6 7">
    <name type="scientific">Taxus chinensis</name>
    <name type="common">Chinese yew</name>
    <name type="synonym">Taxus wallichiana var. chinensis</name>
    <dbReference type="NCBI Taxonomy" id="29808"/>
    <lineage>
        <taxon>Eukaryota</taxon>
        <taxon>Viridiplantae</taxon>
        <taxon>Streptophyta</taxon>
        <taxon>Embryophyta</taxon>
        <taxon>Tracheophyta</taxon>
        <taxon>Spermatophyta</taxon>
        <taxon>Pinopsida</taxon>
        <taxon>Pinidae</taxon>
        <taxon>Conifers II</taxon>
        <taxon>Cupressales</taxon>
        <taxon>Taxaceae</taxon>
        <taxon>Taxus</taxon>
    </lineage>
</organism>
<keyword evidence="4" id="KW-0876">Taxol biosynthesis</keyword>
<dbReference type="GO" id="GO:0016746">
    <property type="term" value="F:acyltransferase activity"/>
    <property type="evidence" value="ECO:0007669"/>
    <property type="project" value="UniProtKB-KW"/>
</dbReference>
<evidence type="ECO:0000256" key="3">
    <source>
        <dbReference type="ARBA" id="ARBA00022679"/>
    </source>
</evidence>
<keyword evidence="5" id="KW-0012">Acyltransferase</keyword>
<dbReference type="GO" id="GO:0042617">
    <property type="term" value="P:paclitaxel biosynthetic process"/>
    <property type="evidence" value="ECO:0007669"/>
    <property type="project" value="UniProtKB-KW"/>
</dbReference>
<protein>
    <submittedName>
        <fullName evidence="6">Uncharacterized protein</fullName>
    </submittedName>
</protein>
<gene>
    <name evidence="6" type="ORF">KI387_004168</name>
</gene>
<dbReference type="OMA" id="IHVEAME"/>
<evidence type="ECO:0000256" key="1">
    <source>
        <dbReference type="ARBA" id="ARBA00005122"/>
    </source>
</evidence>
<comment type="similarity">
    <text evidence="2">Belongs to the plant acyltransferase family.</text>
</comment>
<keyword evidence="3" id="KW-0808">Transferase</keyword>
<keyword evidence="7" id="KW-1185">Reference proteome</keyword>
<dbReference type="Proteomes" id="UP000824469">
    <property type="component" value="Unassembled WGS sequence"/>
</dbReference>
<dbReference type="EMBL" id="JAHRHJ020000001">
    <property type="protein sequence ID" value="KAH9332060.1"/>
    <property type="molecule type" value="Genomic_DNA"/>
</dbReference>
<evidence type="ECO:0000256" key="4">
    <source>
        <dbReference type="ARBA" id="ARBA00023059"/>
    </source>
</evidence>
<evidence type="ECO:0000313" key="6">
    <source>
        <dbReference type="EMBL" id="KAH9332060.1"/>
    </source>
</evidence>
<evidence type="ECO:0000256" key="2">
    <source>
        <dbReference type="ARBA" id="ARBA00009861"/>
    </source>
</evidence>
<proteinExistence type="inferred from homology"/>
<evidence type="ECO:0000256" key="5">
    <source>
        <dbReference type="ARBA" id="ARBA00023315"/>
    </source>
</evidence>
<dbReference type="InterPro" id="IPR050898">
    <property type="entry name" value="Plant_acyltransferase"/>
</dbReference>
<comment type="pathway">
    <text evidence="1">Alkaloid biosynthesis; taxol biosynthesis.</text>
</comment>
<dbReference type="PANTHER" id="PTHR31147:SF1">
    <property type="entry name" value="ACYL TRANSFERASE 4"/>
    <property type="match status" value="1"/>
</dbReference>
<accession>A0AA38LRE6</accession>
<dbReference type="Gene3D" id="3.30.559.10">
    <property type="entry name" value="Chloramphenicol acetyltransferase-like domain"/>
    <property type="match status" value="2"/>
</dbReference>
<dbReference type="InterPro" id="IPR023213">
    <property type="entry name" value="CAT-like_dom_sf"/>
</dbReference>